<sequence>MTTVAALLFLTVSAIGWGGLALRATTGAVPRGRHESVAFAFVIGQGVLGWLTFWPAVTHMASAPVAAGLCAVGLCGLPWLARNAEPKPETVSGRPDWILRAIVLLAGVIAAGDVLEALAPPADADSLAYHFVIAKHLAETGRLDFVPRAVDGAVPPLTQLVSGLAYSLGGERAMTLWAMVSGWGLALAAYALALRWLNRRWAAAAAVTILSMPAVLFGAGTGQVEVRSAAFATIAVAVAADALTRRDRGGFVLSGVAAGCMMAAKLTGMLLVAAIGAAMLTRPYGRRQVVLFGLTAMAVGAPYYVWCWLNTGDPVFPMLWGMLPGQDPTLWNTAQAAYFKARFNGVELLLPKTVAWWLAYPLRVLVDSHPVFEAGRTGFGPWPLIAAGFALWGGWQARRTVWRSPLATWLMVAALFYSLWFWLGPSQRIRHLLPVAPLVFLVLTIAAERATRCSPARLALKAGLVLTLAVQCAGQGVFSLQYIEHLRSGETREAFLAHNVDSYQAAAWINRHLPASAKVLHERRELNYLLERASFQANPEQEGRVEVRPDNDDPALFWRQLRHQGVDHIFHTLPDDGSRTGVGGLTMQLEAAGCARQIQRFHQSQRVESRALRVVKPIDETNVLWQLTPATCPF</sequence>
<keyword evidence="7 8" id="KW-0472">Membrane</keyword>
<feature type="transmembrane region" description="Helical" evidence="8">
    <location>
        <begin position="37"/>
        <end position="57"/>
    </location>
</feature>
<evidence type="ECO:0000256" key="8">
    <source>
        <dbReference type="SAM" id="Phobius"/>
    </source>
</evidence>
<keyword evidence="11" id="KW-1185">Reference proteome</keyword>
<dbReference type="GO" id="GO:0005886">
    <property type="term" value="C:plasma membrane"/>
    <property type="evidence" value="ECO:0007669"/>
    <property type="project" value="UniProtKB-SubCell"/>
</dbReference>
<dbReference type="GO" id="GO:0016763">
    <property type="term" value="F:pentosyltransferase activity"/>
    <property type="evidence" value="ECO:0007669"/>
    <property type="project" value="TreeGrafter"/>
</dbReference>
<keyword evidence="2" id="KW-1003">Cell membrane</keyword>
<evidence type="ECO:0000313" key="11">
    <source>
        <dbReference type="Proteomes" id="UP000480684"/>
    </source>
</evidence>
<dbReference type="InterPro" id="IPR038731">
    <property type="entry name" value="RgtA/B/C-like"/>
</dbReference>
<dbReference type="EMBL" id="JAAIYP010000001">
    <property type="protein sequence ID" value="NFV78542.1"/>
    <property type="molecule type" value="Genomic_DNA"/>
</dbReference>
<dbReference type="Pfam" id="PF13231">
    <property type="entry name" value="PMT_2"/>
    <property type="match status" value="1"/>
</dbReference>
<feature type="transmembrane region" description="Helical" evidence="8">
    <location>
        <begin position="251"/>
        <end position="277"/>
    </location>
</feature>
<keyword evidence="5 8" id="KW-0812">Transmembrane</keyword>
<feature type="transmembrane region" description="Helical" evidence="8">
    <location>
        <begin position="201"/>
        <end position="220"/>
    </location>
</feature>
<dbReference type="Proteomes" id="UP000480684">
    <property type="component" value="Unassembled WGS sequence"/>
</dbReference>
<feature type="transmembrane region" description="Helical" evidence="8">
    <location>
        <begin position="406"/>
        <end position="423"/>
    </location>
</feature>
<feature type="transmembrane region" description="Helical" evidence="8">
    <location>
        <begin position="6"/>
        <end position="25"/>
    </location>
</feature>
<gene>
    <name evidence="10" type="ORF">G4223_00230</name>
</gene>
<organism evidence="10 11">
    <name type="scientific">Magnetospirillum aberrantis SpK</name>
    <dbReference type="NCBI Taxonomy" id="908842"/>
    <lineage>
        <taxon>Bacteria</taxon>
        <taxon>Pseudomonadati</taxon>
        <taxon>Pseudomonadota</taxon>
        <taxon>Alphaproteobacteria</taxon>
        <taxon>Rhodospirillales</taxon>
        <taxon>Rhodospirillaceae</taxon>
        <taxon>Magnetospirillum</taxon>
    </lineage>
</organism>
<feature type="transmembrane region" description="Helical" evidence="8">
    <location>
        <begin position="174"/>
        <end position="194"/>
    </location>
</feature>
<feature type="transmembrane region" description="Helical" evidence="8">
    <location>
        <begin position="289"/>
        <end position="309"/>
    </location>
</feature>
<evidence type="ECO:0000313" key="10">
    <source>
        <dbReference type="EMBL" id="NFV78542.1"/>
    </source>
</evidence>
<dbReference type="GO" id="GO:0009103">
    <property type="term" value="P:lipopolysaccharide biosynthetic process"/>
    <property type="evidence" value="ECO:0007669"/>
    <property type="project" value="UniProtKB-ARBA"/>
</dbReference>
<dbReference type="InterPro" id="IPR050297">
    <property type="entry name" value="LipidA_mod_glycosyltrf_83"/>
</dbReference>
<keyword evidence="3" id="KW-0328">Glycosyltransferase</keyword>
<evidence type="ECO:0000256" key="1">
    <source>
        <dbReference type="ARBA" id="ARBA00004651"/>
    </source>
</evidence>
<feature type="domain" description="Glycosyltransferase RgtA/B/C/D-like" evidence="9">
    <location>
        <begin position="155"/>
        <end position="306"/>
    </location>
</feature>
<evidence type="ECO:0000259" key="9">
    <source>
        <dbReference type="Pfam" id="PF13231"/>
    </source>
</evidence>
<dbReference type="AlphaFoldDB" id="A0A7C9QRA9"/>
<name>A0A7C9QRA9_9PROT</name>
<evidence type="ECO:0000256" key="5">
    <source>
        <dbReference type="ARBA" id="ARBA00022692"/>
    </source>
</evidence>
<evidence type="ECO:0000256" key="3">
    <source>
        <dbReference type="ARBA" id="ARBA00022676"/>
    </source>
</evidence>
<feature type="transmembrane region" description="Helical" evidence="8">
    <location>
        <begin position="97"/>
        <end position="119"/>
    </location>
</feature>
<dbReference type="PANTHER" id="PTHR33908:SF11">
    <property type="entry name" value="MEMBRANE PROTEIN"/>
    <property type="match status" value="1"/>
</dbReference>
<reference evidence="10 11" key="1">
    <citation type="submission" date="2020-02" db="EMBL/GenBank/DDBJ databases">
        <authorList>
            <person name="Dziuba M."/>
            <person name="Kuznetsov B."/>
            <person name="Mardanov A."/>
            <person name="Ravin N."/>
            <person name="Grouzdev D."/>
        </authorList>
    </citation>
    <scope>NUCLEOTIDE SEQUENCE [LARGE SCALE GENOMIC DNA]</scope>
    <source>
        <strain evidence="10 11">SpK</strain>
    </source>
</reference>
<keyword evidence="6 8" id="KW-1133">Transmembrane helix</keyword>
<protein>
    <recommendedName>
        <fullName evidence="9">Glycosyltransferase RgtA/B/C/D-like domain-containing protein</fullName>
    </recommendedName>
</protein>
<dbReference type="RefSeq" id="WP_163673558.1">
    <property type="nucleotide sequence ID" value="NZ_JAAIYP010000001.1"/>
</dbReference>
<accession>A0A7C9QRA9</accession>
<comment type="subcellular location">
    <subcellularLocation>
        <location evidence="1">Cell membrane</location>
        <topology evidence="1">Multi-pass membrane protein</topology>
    </subcellularLocation>
</comment>
<evidence type="ECO:0000256" key="4">
    <source>
        <dbReference type="ARBA" id="ARBA00022679"/>
    </source>
</evidence>
<evidence type="ECO:0000256" key="7">
    <source>
        <dbReference type="ARBA" id="ARBA00023136"/>
    </source>
</evidence>
<evidence type="ECO:0000256" key="6">
    <source>
        <dbReference type="ARBA" id="ARBA00022989"/>
    </source>
</evidence>
<dbReference type="PANTHER" id="PTHR33908">
    <property type="entry name" value="MANNOSYLTRANSFERASE YKCB-RELATED"/>
    <property type="match status" value="1"/>
</dbReference>
<feature type="transmembrane region" description="Helical" evidence="8">
    <location>
        <begin position="63"/>
        <end position="81"/>
    </location>
</feature>
<proteinExistence type="predicted"/>
<comment type="caution">
    <text evidence="10">The sequence shown here is derived from an EMBL/GenBank/DDBJ whole genome shotgun (WGS) entry which is preliminary data.</text>
</comment>
<keyword evidence="4" id="KW-0808">Transferase</keyword>
<evidence type="ECO:0000256" key="2">
    <source>
        <dbReference type="ARBA" id="ARBA00022475"/>
    </source>
</evidence>